<protein>
    <submittedName>
        <fullName evidence="8">Unplaced genomic scaffold scaffold_7, whole genome shotgun sequence</fullName>
    </submittedName>
</protein>
<name>A0A0D0E6J9_9AGAM</name>
<feature type="transmembrane region" description="Helical" evidence="6">
    <location>
        <begin position="407"/>
        <end position="428"/>
    </location>
</feature>
<dbReference type="GO" id="GO:0016020">
    <property type="term" value="C:membrane"/>
    <property type="evidence" value="ECO:0007669"/>
    <property type="project" value="UniProtKB-SubCell"/>
</dbReference>
<dbReference type="PROSITE" id="PS50850">
    <property type="entry name" value="MFS"/>
    <property type="match status" value="1"/>
</dbReference>
<proteinExistence type="predicted"/>
<evidence type="ECO:0000256" key="3">
    <source>
        <dbReference type="ARBA" id="ARBA00022692"/>
    </source>
</evidence>
<dbReference type="GO" id="GO:0022857">
    <property type="term" value="F:transmembrane transporter activity"/>
    <property type="evidence" value="ECO:0007669"/>
    <property type="project" value="InterPro"/>
</dbReference>
<feature type="transmembrane region" description="Helical" evidence="6">
    <location>
        <begin position="324"/>
        <end position="346"/>
    </location>
</feature>
<comment type="subcellular location">
    <subcellularLocation>
        <location evidence="1">Membrane</location>
        <topology evidence="1">Multi-pass membrane protein</topology>
    </subcellularLocation>
</comment>
<feature type="transmembrane region" description="Helical" evidence="6">
    <location>
        <begin position="294"/>
        <end position="317"/>
    </location>
</feature>
<feature type="transmembrane region" description="Helical" evidence="6">
    <location>
        <begin position="115"/>
        <end position="132"/>
    </location>
</feature>
<dbReference type="EMBL" id="KN824829">
    <property type="protein sequence ID" value="KIL00657.1"/>
    <property type="molecule type" value="Genomic_DNA"/>
</dbReference>
<keyword evidence="9" id="KW-1185">Reference proteome</keyword>
<organism evidence="8 9">
    <name type="scientific">Paxillus rubicundulus Ve08.2h10</name>
    <dbReference type="NCBI Taxonomy" id="930991"/>
    <lineage>
        <taxon>Eukaryota</taxon>
        <taxon>Fungi</taxon>
        <taxon>Dikarya</taxon>
        <taxon>Basidiomycota</taxon>
        <taxon>Agaricomycotina</taxon>
        <taxon>Agaricomycetes</taxon>
        <taxon>Agaricomycetidae</taxon>
        <taxon>Boletales</taxon>
        <taxon>Paxilineae</taxon>
        <taxon>Paxillaceae</taxon>
        <taxon>Paxillus</taxon>
    </lineage>
</organism>
<evidence type="ECO:0000313" key="9">
    <source>
        <dbReference type="Proteomes" id="UP000054538"/>
    </source>
</evidence>
<evidence type="ECO:0000256" key="6">
    <source>
        <dbReference type="SAM" id="Phobius"/>
    </source>
</evidence>
<evidence type="ECO:0000256" key="1">
    <source>
        <dbReference type="ARBA" id="ARBA00004141"/>
    </source>
</evidence>
<accession>A0A0D0E6J9</accession>
<dbReference type="PRINTS" id="PR01035">
    <property type="entry name" value="TCRTETA"/>
</dbReference>
<dbReference type="HOGENOM" id="CLU_001265_54_6_1"/>
<dbReference type="AlphaFoldDB" id="A0A0D0E6J9"/>
<evidence type="ECO:0000256" key="2">
    <source>
        <dbReference type="ARBA" id="ARBA00022448"/>
    </source>
</evidence>
<dbReference type="OrthoDB" id="419616at2759"/>
<feature type="transmembrane region" description="Helical" evidence="6">
    <location>
        <begin position="366"/>
        <end position="386"/>
    </location>
</feature>
<evidence type="ECO:0000256" key="5">
    <source>
        <dbReference type="ARBA" id="ARBA00023136"/>
    </source>
</evidence>
<dbReference type="InterPro" id="IPR001958">
    <property type="entry name" value="Tet-R_TetA/multi-R_MdtG-like"/>
</dbReference>
<gene>
    <name evidence="8" type="ORF">PAXRUDRAFT_29651</name>
</gene>
<feature type="transmembrane region" description="Helical" evidence="6">
    <location>
        <begin position="440"/>
        <end position="459"/>
    </location>
</feature>
<dbReference type="InterPro" id="IPR011701">
    <property type="entry name" value="MFS"/>
</dbReference>
<feature type="transmembrane region" description="Helical" evidence="6">
    <location>
        <begin position="172"/>
        <end position="195"/>
    </location>
</feature>
<evidence type="ECO:0000259" key="7">
    <source>
        <dbReference type="PROSITE" id="PS50850"/>
    </source>
</evidence>
<evidence type="ECO:0000256" key="4">
    <source>
        <dbReference type="ARBA" id="ARBA00022989"/>
    </source>
</evidence>
<feature type="transmembrane region" description="Helical" evidence="6">
    <location>
        <begin position="215"/>
        <end position="237"/>
    </location>
</feature>
<dbReference type="SUPFAM" id="SSF103473">
    <property type="entry name" value="MFS general substrate transporter"/>
    <property type="match status" value="1"/>
</dbReference>
<feature type="transmembrane region" description="Helical" evidence="6">
    <location>
        <begin position="249"/>
        <end position="282"/>
    </location>
</feature>
<evidence type="ECO:0000313" key="8">
    <source>
        <dbReference type="EMBL" id="KIL00657.1"/>
    </source>
</evidence>
<reference evidence="9" key="2">
    <citation type="submission" date="2015-01" db="EMBL/GenBank/DDBJ databases">
        <title>Evolutionary Origins and Diversification of the Mycorrhizal Mutualists.</title>
        <authorList>
            <consortium name="DOE Joint Genome Institute"/>
            <consortium name="Mycorrhizal Genomics Consortium"/>
            <person name="Kohler A."/>
            <person name="Kuo A."/>
            <person name="Nagy L.G."/>
            <person name="Floudas D."/>
            <person name="Copeland A."/>
            <person name="Barry K.W."/>
            <person name="Cichocki N."/>
            <person name="Veneault-Fourrey C."/>
            <person name="LaButti K."/>
            <person name="Lindquist E.A."/>
            <person name="Lipzen A."/>
            <person name="Lundell T."/>
            <person name="Morin E."/>
            <person name="Murat C."/>
            <person name="Riley R."/>
            <person name="Ohm R."/>
            <person name="Sun H."/>
            <person name="Tunlid A."/>
            <person name="Henrissat B."/>
            <person name="Grigoriev I.V."/>
            <person name="Hibbett D.S."/>
            <person name="Martin F."/>
        </authorList>
    </citation>
    <scope>NUCLEOTIDE SEQUENCE [LARGE SCALE GENOMIC DNA]</scope>
    <source>
        <strain evidence="9">Ve08.2h10</strain>
    </source>
</reference>
<feature type="domain" description="Major facilitator superfamily (MFS) profile" evidence="7">
    <location>
        <begin position="43"/>
        <end position="455"/>
    </location>
</feature>
<reference evidence="8 9" key="1">
    <citation type="submission" date="2014-04" db="EMBL/GenBank/DDBJ databases">
        <authorList>
            <consortium name="DOE Joint Genome Institute"/>
            <person name="Kuo A."/>
            <person name="Kohler A."/>
            <person name="Jargeat P."/>
            <person name="Nagy L.G."/>
            <person name="Floudas D."/>
            <person name="Copeland A."/>
            <person name="Barry K.W."/>
            <person name="Cichocki N."/>
            <person name="Veneault-Fourrey C."/>
            <person name="LaButti K."/>
            <person name="Lindquist E.A."/>
            <person name="Lipzen A."/>
            <person name="Lundell T."/>
            <person name="Morin E."/>
            <person name="Murat C."/>
            <person name="Sun H."/>
            <person name="Tunlid A."/>
            <person name="Henrissat B."/>
            <person name="Grigoriev I.V."/>
            <person name="Hibbett D.S."/>
            <person name="Martin F."/>
            <person name="Nordberg H.P."/>
            <person name="Cantor M.N."/>
            <person name="Hua S.X."/>
        </authorList>
    </citation>
    <scope>NUCLEOTIDE SEQUENCE [LARGE SCALE GENOMIC DNA]</scope>
    <source>
        <strain evidence="8 9">Ve08.2h10</strain>
    </source>
</reference>
<dbReference type="InterPro" id="IPR036259">
    <property type="entry name" value="MFS_trans_sf"/>
</dbReference>
<feature type="transmembrane region" description="Helical" evidence="6">
    <location>
        <begin position="138"/>
        <end position="160"/>
    </location>
</feature>
<keyword evidence="2" id="KW-0813">Transport</keyword>
<dbReference type="Pfam" id="PF07690">
    <property type="entry name" value="MFS_1"/>
    <property type="match status" value="1"/>
</dbReference>
<dbReference type="Gene3D" id="1.20.1250.20">
    <property type="entry name" value="MFS general substrate transporter like domains"/>
    <property type="match status" value="1"/>
</dbReference>
<dbReference type="PANTHER" id="PTHR23504">
    <property type="entry name" value="MAJOR FACILITATOR SUPERFAMILY DOMAIN-CONTAINING PROTEIN 10"/>
    <property type="match status" value="1"/>
</dbReference>
<keyword evidence="4 6" id="KW-1133">Transmembrane helix</keyword>
<dbReference type="InterPro" id="IPR020846">
    <property type="entry name" value="MFS_dom"/>
</dbReference>
<dbReference type="PANTHER" id="PTHR23504:SF15">
    <property type="entry name" value="MAJOR FACILITATOR SUPERFAMILY (MFS) PROFILE DOMAIN-CONTAINING PROTEIN"/>
    <property type="match status" value="1"/>
</dbReference>
<sequence length="468" mass="50097">MAASVNSQSDPTVVDETCPLLSDPRLEAQSAQKQEPTPLPTAQLAALCIVRLVDPIAFTQLFPYVNEFMNDLHLTDDPSRIGFYSGLVESTFAVAQLSSIYPWARLSDVIGRRPVVLVGILGLTIATLLFGLSKSLAAVLIARCIGGLFSGNVAVIHSVLGEITDSTNQAVAFPIYGIIWPLGTIIGPLIGGSFSHPASKYPELFDLEFWRDYPYFLPCLISAIVAIIGGLLGYAFLEEKPMCARQLLALPIMSALSVSGFALSFIATSFDVVFVLFCYSPVQSGGLAFSASQIGYSLASSGAIAAAIQVFIMSYLLRTFDCAAMYKFCMTLWPYAYVTLPILNAIARGGLDKETGQFDVSTTAMLWTGIAVVLALSKTASLGYSLSMILTKENAPNLASLGQANGIVQFSMCLSRSFAPFLVSSLFALSVDGNLLGGHLWVAIMVLVSYLGTTSCYKISLHSKKTIP</sequence>
<dbReference type="InParanoid" id="A0A0D0E6J9"/>
<keyword evidence="3 6" id="KW-0812">Transmembrane</keyword>
<dbReference type="CDD" id="cd17330">
    <property type="entry name" value="MFS_SLC46_TetA_like"/>
    <property type="match status" value="1"/>
</dbReference>
<dbReference type="Proteomes" id="UP000054538">
    <property type="component" value="Unassembled WGS sequence"/>
</dbReference>
<keyword evidence="5 6" id="KW-0472">Membrane</keyword>